<dbReference type="EMBL" id="VCGU01000002">
    <property type="protein sequence ID" value="TRY79246.1"/>
    <property type="molecule type" value="Genomic_DNA"/>
</dbReference>
<evidence type="ECO:0000313" key="3">
    <source>
        <dbReference type="Proteomes" id="UP000318571"/>
    </source>
</evidence>
<sequence length="458" mass="51167">MVMNEDSQVLEDNVKRWFFERFHLFNHSIKYTGLNGAVSPSTLTLVSTFSNLHSVTEIDLTGSLPGNDLRYLENVQSLQSLILDSCCLNDHFICPSIHSLGILSFSLALDNVPQGSSTLAFWEILFALIHVFLPTGLNGAVSPSTLTLVSTFSNLHSVTEIDLTGSLPGNDLRYLENVQSLQSLILDSCCLNDHFICPSIHSLGILSSIPTNKQELKSQPEWILEMELDYLRYRQFVISHGSLPHLQFLDAQAVSKRERQTNPAVVGKAVVVETFQSPIGPQGLSPPSRSRGRNQGPPAHQESSIQPPGGLRNLVWQLWNSTKYEWGLVDHASPHGKQAQPTQILEMCEIRGQNPRRHYQVESAPIHDLILWEEDDARARPSTHPLPRSDQPNEEPANRASIMDAPYAPALQKPGRSTHRKADNEQEGSGGKSFFGKLRYRYSGKNSEGNRFIRNHDL</sequence>
<comment type="caution">
    <text evidence="2">The sequence shown here is derived from an EMBL/GenBank/DDBJ whole genome shotgun (WGS) entry which is preliminary data.</text>
</comment>
<reference evidence="2 3" key="1">
    <citation type="journal article" date="2018" name="Nat. Ecol. Evol.">
        <title>Genomic signatures of mitonuclear coevolution across populations of Tigriopus californicus.</title>
        <authorList>
            <person name="Barreto F.S."/>
            <person name="Watson E.T."/>
            <person name="Lima T.G."/>
            <person name="Willett C.S."/>
            <person name="Edmands S."/>
            <person name="Li W."/>
            <person name="Burton R.S."/>
        </authorList>
    </citation>
    <scope>NUCLEOTIDE SEQUENCE [LARGE SCALE GENOMIC DNA]</scope>
    <source>
        <strain evidence="2 3">San Diego</strain>
    </source>
</reference>
<dbReference type="Proteomes" id="UP000318571">
    <property type="component" value="Chromosome 6"/>
</dbReference>
<dbReference type="Gene3D" id="3.80.10.10">
    <property type="entry name" value="Ribonuclease Inhibitor"/>
    <property type="match status" value="1"/>
</dbReference>
<protein>
    <submittedName>
        <fullName evidence="2">Uncharacterized protein</fullName>
    </submittedName>
</protein>
<organism evidence="2 3">
    <name type="scientific">Tigriopus californicus</name>
    <name type="common">Marine copepod</name>
    <dbReference type="NCBI Taxonomy" id="6832"/>
    <lineage>
        <taxon>Eukaryota</taxon>
        <taxon>Metazoa</taxon>
        <taxon>Ecdysozoa</taxon>
        <taxon>Arthropoda</taxon>
        <taxon>Crustacea</taxon>
        <taxon>Multicrustacea</taxon>
        <taxon>Hexanauplia</taxon>
        <taxon>Copepoda</taxon>
        <taxon>Harpacticoida</taxon>
        <taxon>Harpacticidae</taxon>
        <taxon>Tigriopus</taxon>
    </lineage>
</organism>
<keyword evidence="3" id="KW-1185">Reference proteome</keyword>
<dbReference type="SUPFAM" id="SSF52047">
    <property type="entry name" value="RNI-like"/>
    <property type="match status" value="1"/>
</dbReference>
<proteinExistence type="predicted"/>
<dbReference type="PANTHER" id="PTHR46282:SF2">
    <property type="entry name" value="LEUCINE-RICH MELANOCYTE DIFFERENTIATION-ASSOCIATED PROTEIN"/>
    <property type="match status" value="1"/>
</dbReference>
<feature type="region of interest" description="Disordered" evidence="1">
    <location>
        <begin position="379"/>
        <end position="437"/>
    </location>
</feature>
<evidence type="ECO:0000256" key="1">
    <source>
        <dbReference type="SAM" id="MobiDB-lite"/>
    </source>
</evidence>
<evidence type="ECO:0000313" key="2">
    <source>
        <dbReference type="EMBL" id="TRY79246.1"/>
    </source>
</evidence>
<name>A0A553PNI8_TIGCA</name>
<dbReference type="InterPro" id="IPR043313">
    <property type="entry name" value="LRMDA"/>
</dbReference>
<dbReference type="InterPro" id="IPR032675">
    <property type="entry name" value="LRR_dom_sf"/>
</dbReference>
<dbReference type="AlphaFoldDB" id="A0A553PNI8"/>
<accession>A0A553PNI8</accession>
<feature type="region of interest" description="Disordered" evidence="1">
    <location>
        <begin position="277"/>
        <end position="309"/>
    </location>
</feature>
<dbReference type="PANTHER" id="PTHR46282">
    <property type="entry name" value="LEUCINE-RICH MELANOCYTE DIFFERENTIATION-ASSOCIATED PROTEIN"/>
    <property type="match status" value="1"/>
</dbReference>
<gene>
    <name evidence="2" type="ORF">TCAL_10270</name>
</gene>